<feature type="compositionally biased region" description="Low complexity" evidence="1">
    <location>
        <begin position="19"/>
        <end position="35"/>
    </location>
</feature>
<name>A0A6C0CZM4_9ZZZZ</name>
<dbReference type="AlphaFoldDB" id="A0A6C0CZM4"/>
<protein>
    <submittedName>
        <fullName evidence="2">Uncharacterized protein</fullName>
    </submittedName>
</protein>
<organism evidence="2">
    <name type="scientific">viral metagenome</name>
    <dbReference type="NCBI Taxonomy" id="1070528"/>
    <lineage>
        <taxon>unclassified sequences</taxon>
        <taxon>metagenomes</taxon>
        <taxon>organismal metagenomes</taxon>
    </lineage>
</organism>
<accession>A0A6C0CZM4</accession>
<evidence type="ECO:0000313" key="2">
    <source>
        <dbReference type="EMBL" id="QHT10266.1"/>
    </source>
</evidence>
<proteinExistence type="predicted"/>
<evidence type="ECO:0000256" key="1">
    <source>
        <dbReference type="SAM" id="MobiDB-lite"/>
    </source>
</evidence>
<sequence>MQNNNNFCNFSREDYAAAAAPPKVGGGPKAPTGPKLVGPAAPSKPTQPTCSDYYSQCDSNTFYIRGNAGNRQFPDVTKCYSEEGGYVPATGCESKGCSSDPGSSEYKCKK</sequence>
<reference evidence="2" key="1">
    <citation type="journal article" date="2020" name="Nature">
        <title>Giant virus diversity and host interactions through global metagenomics.</title>
        <authorList>
            <person name="Schulz F."/>
            <person name="Roux S."/>
            <person name="Paez-Espino D."/>
            <person name="Jungbluth S."/>
            <person name="Walsh D.A."/>
            <person name="Denef V.J."/>
            <person name="McMahon K.D."/>
            <person name="Konstantinidis K.T."/>
            <person name="Eloe-Fadrosh E.A."/>
            <person name="Kyrpides N.C."/>
            <person name="Woyke T."/>
        </authorList>
    </citation>
    <scope>NUCLEOTIDE SEQUENCE</scope>
    <source>
        <strain evidence="2">GVMAG-M-3300023174-104</strain>
    </source>
</reference>
<dbReference type="EMBL" id="MN739519">
    <property type="protein sequence ID" value="QHT10266.1"/>
    <property type="molecule type" value="Genomic_DNA"/>
</dbReference>
<feature type="region of interest" description="Disordered" evidence="1">
    <location>
        <begin position="19"/>
        <end position="47"/>
    </location>
</feature>